<dbReference type="AlphaFoldDB" id="A0A838XH31"/>
<keyword evidence="1" id="KW-0812">Transmembrane</keyword>
<dbReference type="Proteomes" id="UP000550354">
    <property type="component" value="Unassembled WGS sequence"/>
</dbReference>
<feature type="transmembrane region" description="Helical" evidence="1">
    <location>
        <begin position="100"/>
        <end position="122"/>
    </location>
</feature>
<protein>
    <submittedName>
        <fullName evidence="2">Uncharacterized protein</fullName>
    </submittedName>
</protein>
<organism evidence="2 3">
    <name type="scientific">Aeromicrobium phoceense</name>
    <dbReference type="NCBI Taxonomy" id="2754045"/>
    <lineage>
        <taxon>Bacteria</taxon>
        <taxon>Bacillati</taxon>
        <taxon>Actinomycetota</taxon>
        <taxon>Actinomycetes</taxon>
        <taxon>Propionibacteriales</taxon>
        <taxon>Nocardioidaceae</taxon>
        <taxon>Aeromicrobium</taxon>
    </lineage>
</organism>
<dbReference type="RefSeq" id="WP_181754996.1">
    <property type="nucleotide sequence ID" value="NZ_JACEOG010000001.1"/>
</dbReference>
<proteinExistence type="predicted"/>
<keyword evidence="3" id="KW-1185">Reference proteome</keyword>
<evidence type="ECO:0000313" key="2">
    <source>
        <dbReference type="EMBL" id="MBA4608261.1"/>
    </source>
</evidence>
<keyword evidence="1" id="KW-0472">Membrane</keyword>
<keyword evidence="1" id="KW-1133">Transmembrane helix</keyword>
<evidence type="ECO:0000313" key="3">
    <source>
        <dbReference type="Proteomes" id="UP000550354"/>
    </source>
</evidence>
<feature type="transmembrane region" description="Helical" evidence="1">
    <location>
        <begin position="46"/>
        <end position="62"/>
    </location>
</feature>
<sequence length="135" mass="14749">MPTVSWRWSIALAALALVAVIAATIDYWETLPYGSRWLPYGSNVQGRSLGVATACCLIGTFVAPRRRQWFKVCAVVAGVLFYTSSFHTGAGQANEFPGVILPYFLLPPLILLITATLVRVALDASRRPEQLAHSE</sequence>
<reference evidence="2 3" key="1">
    <citation type="submission" date="2020-07" db="EMBL/GenBank/DDBJ databases">
        <title>Draft genome and description of Aeromicrobium phoceense strain Marseille-Q0843 isolated from healthy skin swab.</title>
        <authorList>
            <person name="Boxberger M."/>
            <person name="La Scola B."/>
        </authorList>
    </citation>
    <scope>NUCLEOTIDE SEQUENCE [LARGE SCALE GENOMIC DNA]</scope>
    <source>
        <strain evidence="2 3">Marseille-Q0843</strain>
    </source>
</reference>
<gene>
    <name evidence="2" type="ORF">H1W00_07205</name>
</gene>
<feature type="transmembrane region" description="Helical" evidence="1">
    <location>
        <begin position="69"/>
        <end position="88"/>
    </location>
</feature>
<accession>A0A838XH31</accession>
<name>A0A838XH31_9ACTN</name>
<evidence type="ECO:0000256" key="1">
    <source>
        <dbReference type="SAM" id="Phobius"/>
    </source>
</evidence>
<comment type="caution">
    <text evidence="2">The sequence shown here is derived from an EMBL/GenBank/DDBJ whole genome shotgun (WGS) entry which is preliminary data.</text>
</comment>
<dbReference type="EMBL" id="JACEOG010000001">
    <property type="protein sequence ID" value="MBA4608261.1"/>
    <property type="molecule type" value="Genomic_DNA"/>
</dbReference>